<gene>
    <name evidence="4" type="ORF">CC80DRAFT_499753</name>
</gene>
<evidence type="ECO:0000313" key="5">
    <source>
        <dbReference type="Proteomes" id="UP000800035"/>
    </source>
</evidence>
<name>A0A6A5UDH2_9PLEO</name>
<feature type="compositionally biased region" description="Polar residues" evidence="1">
    <location>
        <begin position="377"/>
        <end position="388"/>
    </location>
</feature>
<sequence length="494" mass="54534">MSCGSEGDVKDTASDFSMDSAYHSQSGANRRGTIMPEGYQWNYSENADQWNSSPQLDPDQFSSLSSSQDMDNIHLPTAAAMDAGATSFEWSANNTMGQDFFNYPSTSNVSQFSQMASSYDMGLAWGNNASSFDGAASSLPYTANQENTGFNAQRQFHRPQNMPLIDTSAPPALMRNASYAASHPSPQTPVQSTPLITRVTSPASAVAKYTQRPSLDARIKMEGPTAASVAPHSPVDEDDDISPFDAEAHRIQEEHKKVARTHPLYNAKPKEDGNFHCPFEGQPGCNHKPTDLKCNHDKYVDSHLKPYRCNREGCPNVQFSSTACLLRHEREAHALHGHGKNPNLCYYDDCERAMAGNGFRRRYNLFDHMKRVHDYTGPTNEASASPSVEPQPPKARASGQRKKKGPTDAGVQKKHKVTKASNRKQLQLQQQQLERAQLQERFATTKQSLVELLNKLTGPDDLNAEHVDRLTAELSDLSKIASSHKSSSRNVSGE</sequence>
<feature type="compositionally biased region" description="Polar residues" evidence="1">
    <location>
        <begin position="41"/>
        <end position="67"/>
    </location>
</feature>
<evidence type="ECO:0000259" key="3">
    <source>
        <dbReference type="Pfam" id="PF26177"/>
    </source>
</evidence>
<keyword evidence="5" id="KW-1185">Reference proteome</keyword>
<dbReference type="InterPro" id="IPR059009">
    <property type="entry name" value="Znf_C2H2_17_1st"/>
</dbReference>
<dbReference type="OrthoDB" id="5062908at2759"/>
<feature type="domain" description="C2H2-domain containing protein second zinc finger" evidence="2">
    <location>
        <begin position="342"/>
        <end position="373"/>
    </location>
</feature>
<evidence type="ECO:0008006" key="6">
    <source>
        <dbReference type="Google" id="ProtNLM"/>
    </source>
</evidence>
<dbReference type="EMBL" id="ML976979">
    <property type="protein sequence ID" value="KAF1962360.1"/>
    <property type="molecule type" value="Genomic_DNA"/>
</dbReference>
<dbReference type="Pfam" id="PF26177">
    <property type="entry name" value="zf_C2H2_17_1st"/>
    <property type="match status" value="1"/>
</dbReference>
<evidence type="ECO:0000313" key="4">
    <source>
        <dbReference type="EMBL" id="KAF1962360.1"/>
    </source>
</evidence>
<proteinExistence type="predicted"/>
<evidence type="ECO:0000256" key="1">
    <source>
        <dbReference type="SAM" id="MobiDB-lite"/>
    </source>
</evidence>
<feature type="region of interest" description="Disordered" evidence="1">
    <location>
        <begin position="1"/>
        <end position="67"/>
    </location>
</feature>
<dbReference type="AlphaFoldDB" id="A0A6A5UDH2"/>
<feature type="region of interest" description="Disordered" evidence="1">
    <location>
        <begin position="376"/>
        <end position="431"/>
    </location>
</feature>
<evidence type="ECO:0000259" key="2">
    <source>
        <dbReference type="Pfam" id="PF26176"/>
    </source>
</evidence>
<feature type="compositionally biased region" description="Polar residues" evidence="1">
    <location>
        <begin position="14"/>
        <end position="28"/>
    </location>
</feature>
<accession>A0A6A5UDH2</accession>
<dbReference type="Gene3D" id="3.30.160.60">
    <property type="entry name" value="Classic Zinc Finger"/>
    <property type="match status" value="1"/>
</dbReference>
<dbReference type="InterPro" id="IPR059095">
    <property type="entry name" value="Znf_C2H2_17_2nd"/>
</dbReference>
<reference evidence="4" key="1">
    <citation type="journal article" date="2020" name="Stud. Mycol.">
        <title>101 Dothideomycetes genomes: a test case for predicting lifestyles and emergence of pathogens.</title>
        <authorList>
            <person name="Haridas S."/>
            <person name="Albert R."/>
            <person name="Binder M."/>
            <person name="Bloem J."/>
            <person name="Labutti K."/>
            <person name="Salamov A."/>
            <person name="Andreopoulos B."/>
            <person name="Baker S."/>
            <person name="Barry K."/>
            <person name="Bills G."/>
            <person name="Bluhm B."/>
            <person name="Cannon C."/>
            <person name="Castanera R."/>
            <person name="Culley D."/>
            <person name="Daum C."/>
            <person name="Ezra D."/>
            <person name="Gonzalez J."/>
            <person name="Henrissat B."/>
            <person name="Kuo A."/>
            <person name="Liang C."/>
            <person name="Lipzen A."/>
            <person name="Lutzoni F."/>
            <person name="Magnuson J."/>
            <person name="Mondo S."/>
            <person name="Nolan M."/>
            <person name="Ohm R."/>
            <person name="Pangilinan J."/>
            <person name="Park H.-J."/>
            <person name="Ramirez L."/>
            <person name="Alfaro M."/>
            <person name="Sun H."/>
            <person name="Tritt A."/>
            <person name="Yoshinaga Y."/>
            <person name="Zwiers L.-H."/>
            <person name="Turgeon B."/>
            <person name="Goodwin S."/>
            <person name="Spatafora J."/>
            <person name="Crous P."/>
            <person name="Grigoriev I."/>
        </authorList>
    </citation>
    <scope>NUCLEOTIDE SEQUENCE</scope>
    <source>
        <strain evidence="4">CBS 675.92</strain>
    </source>
</reference>
<feature type="domain" description="C2H2-domain containing protein first zinc finger" evidence="3">
    <location>
        <begin position="305"/>
        <end position="334"/>
    </location>
</feature>
<organism evidence="4 5">
    <name type="scientific">Byssothecium circinans</name>
    <dbReference type="NCBI Taxonomy" id="147558"/>
    <lineage>
        <taxon>Eukaryota</taxon>
        <taxon>Fungi</taxon>
        <taxon>Dikarya</taxon>
        <taxon>Ascomycota</taxon>
        <taxon>Pezizomycotina</taxon>
        <taxon>Dothideomycetes</taxon>
        <taxon>Pleosporomycetidae</taxon>
        <taxon>Pleosporales</taxon>
        <taxon>Massarineae</taxon>
        <taxon>Massarinaceae</taxon>
        <taxon>Byssothecium</taxon>
    </lineage>
</organism>
<dbReference type="Pfam" id="PF26176">
    <property type="entry name" value="zf_C2H2_17_2"/>
    <property type="match status" value="1"/>
</dbReference>
<protein>
    <recommendedName>
        <fullName evidence="6">C2H2-type domain-containing protein</fullName>
    </recommendedName>
</protein>
<feature type="compositionally biased region" description="Basic residues" evidence="1">
    <location>
        <begin position="412"/>
        <end position="422"/>
    </location>
</feature>
<dbReference type="Proteomes" id="UP000800035">
    <property type="component" value="Unassembled WGS sequence"/>
</dbReference>